<dbReference type="HAMAP" id="MF_01498">
    <property type="entry name" value="RadA_bact"/>
    <property type="match status" value="1"/>
</dbReference>
<dbReference type="InterPro" id="IPR020568">
    <property type="entry name" value="Ribosomal_Su5_D2-typ_SF"/>
</dbReference>
<dbReference type="PROSITE" id="PS50162">
    <property type="entry name" value="RECA_2"/>
    <property type="match status" value="1"/>
</dbReference>
<dbReference type="InterPro" id="IPR020588">
    <property type="entry name" value="RecA_ATP-bd"/>
</dbReference>
<dbReference type="Pfam" id="PF18073">
    <property type="entry name" value="Zn_ribbon_LapB"/>
    <property type="match status" value="1"/>
</dbReference>
<dbReference type="Pfam" id="PF13481">
    <property type="entry name" value="AAA_25"/>
    <property type="match status" value="1"/>
</dbReference>
<dbReference type="FunFam" id="3.30.230.10:FF:000049">
    <property type="entry name" value="DNA repair protein RadA"/>
    <property type="match status" value="1"/>
</dbReference>
<dbReference type="SUPFAM" id="SSF54211">
    <property type="entry name" value="Ribosomal protein S5 domain 2-like"/>
    <property type="match status" value="1"/>
</dbReference>
<dbReference type="NCBIfam" id="TIGR00416">
    <property type="entry name" value="sms"/>
    <property type="match status" value="1"/>
</dbReference>
<dbReference type="InterPro" id="IPR003593">
    <property type="entry name" value="AAA+_ATPase"/>
</dbReference>
<dbReference type="Gene3D" id="3.30.230.10">
    <property type="match status" value="1"/>
</dbReference>
<keyword evidence="10" id="KW-0234">DNA repair</keyword>
<keyword evidence="9" id="KW-0238">DNA-binding</keyword>
<accession>J9GCL5</accession>
<feature type="domain" description="RecA family profile 1" evidence="11">
    <location>
        <begin position="73"/>
        <end position="223"/>
    </location>
</feature>
<dbReference type="PANTHER" id="PTHR32472">
    <property type="entry name" value="DNA REPAIR PROTEIN RADA"/>
    <property type="match status" value="1"/>
</dbReference>
<evidence type="ECO:0000256" key="9">
    <source>
        <dbReference type="ARBA" id="ARBA00023125"/>
    </source>
</evidence>
<dbReference type="GO" id="GO:0005829">
    <property type="term" value="C:cytosol"/>
    <property type="evidence" value="ECO:0007669"/>
    <property type="project" value="TreeGrafter"/>
</dbReference>
<evidence type="ECO:0000256" key="8">
    <source>
        <dbReference type="ARBA" id="ARBA00023016"/>
    </source>
</evidence>
<keyword evidence="8" id="KW-0346">Stress response</keyword>
<dbReference type="SMART" id="SM00382">
    <property type="entry name" value="AAA"/>
    <property type="match status" value="1"/>
</dbReference>
<dbReference type="InterPro" id="IPR014721">
    <property type="entry name" value="Ribsml_uS5_D2-typ_fold_subgr"/>
</dbReference>
<keyword evidence="4" id="KW-0863">Zinc-finger</keyword>
<evidence type="ECO:0000256" key="3">
    <source>
        <dbReference type="ARBA" id="ARBA00022763"/>
    </source>
</evidence>
<dbReference type="GO" id="GO:0140664">
    <property type="term" value="F:ATP-dependent DNA damage sensor activity"/>
    <property type="evidence" value="ECO:0007669"/>
    <property type="project" value="InterPro"/>
</dbReference>
<dbReference type="SUPFAM" id="SSF52540">
    <property type="entry name" value="P-loop containing nucleoside triphosphate hydrolases"/>
    <property type="match status" value="1"/>
</dbReference>
<proteinExistence type="inferred from homology"/>
<evidence type="ECO:0000256" key="10">
    <source>
        <dbReference type="ARBA" id="ARBA00023204"/>
    </source>
</evidence>
<evidence type="ECO:0000256" key="7">
    <source>
        <dbReference type="ARBA" id="ARBA00022840"/>
    </source>
</evidence>
<keyword evidence="6" id="KW-0862">Zinc</keyword>
<keyword evidence="1" id="KW-0479">Metal-binding</keyword>
<evidence type="ECO:0000256" key="2">
    <source>
        <dbReference type="ARBA" id="ARBA00022741"/>
    </source>
</evidence>
<dbReference type="Gene3D" id="3.40.50.300">
    <property type="entry name" value="P-loop containing nucleotide triphosphate hydrolases"/>
    <property type="match status" value="1"/>
</dbReference>
<dbReference type="AlphaFoldDB" id="J9GCL5"/>
<organism evidence="12">
    <name type="scientific">gut metagenome</name>
    <dbReference type="NCBI Taxonomy" id="749906"/>
    <lineage>
        <taxon>unclassified sequences</taxon>
        <taxon>metagenomes</taxon>
        <taxon>organismal metagenomes</taxon>
    </lineage>
</organism>
<dbReference type="CDD" id="cd01121">
    <property type="entry name" value="RadA_SMS_N"/>
    <property type="match status" value="1"/>
</dbReference>
<protein>
    <submittedName>
        <fullName evidence="12">DNA repair protein RadA</fullName>
    </submittedName>
</protein>
<dbReference type="InterPro" id="IPR004504">
    <property type="entry name" value="DNA_repair_RadA"/>
</dbReference>
<reference evidence="12" key="1">
    <citation type="journal article" date="2012" name="PLoS ONE">
        <title>Gene sets for utilization of primary and secondary nutrition supplies in the distal gut of endangered iberian lynx.</title>
        <authorList>
            <person name="Alcaide M."/>
            <person name="Messina E."/>
            <person name="Richter M."/>
            <person name="Bargiela R."/>
            <person name="Peplies J."/>
            <person name="Huws S.A."/>
            <person name="Newbold C.J."/>
            <person name="Golyshin P.N."/>
            <person name="Simon M.A."/>
            <person name="Lopez G."/>
            <person name="Yakimov M.M."/>
            <person name="Ferrer M."/>
        </authorList>
    </citation>
    <scope>NUCLEOTIDE SEQUENCE</scope>
</reference>
<keyword evidence="2" id="KW-0547">Nucleotide-binding</keyword>
<name>J9GCL5_9ZZZZ</name>
<dbReference type="InterPro" id="IPR027417">
    <property type="entry name" value="P-loop_NTPase"/>
</dbReference>
<evidence type="ECO:0000313" key="12">
    <source>
        <dbReference type="EMBL" id="EJX05062.1"/>
    </source>
</evidence>
<dbReference type="GO" id="GO:0005524">
    <property type="term" value="F:ATP binding"/>
    <property type="evidence" value="ECO:0007669"/>
    <property type="project" value="UniProtKB-KW"/>
</dbReference>
<evidence type="ECO:0000256" key="5">
    <source>
        <dbReference type="ARBA" id="ARBA00022801"/>
    </source>
</evidence>
<keyword evidence="5" id="KW-0378">Hydrolase</keyword>
<sequence>MASKEKTVYVCSNCGQESPKWVGRCPSCNQWNTYKEMRIQAASPTAQRAQHALGELQRKSRGPVRLKEVEATEELRYDMHDAELNRVLGGGMVPGSLTLLGGEPGIGKSTLLLQTVLQLHDRRVLYVSGEESERQIKLRADRLMPPEQQSPDCLLLCETRLEHIFTHIKNVDPNFVVIDSIQTLSMENVDSSPGSITQIRECAAAILKYAKDNNVPVILIGHITKEGSIAGPKVLEHIVDTVLQFEGDQHYFYRILRSIKNRFGSTSELGIYEMRANGLRPVENPSELLLTQSQEPLSGVAIAAAIEGVRPFLIETQALVSTAAYGTPQRSATGFDLRRMNMLLAVLEKRVGFKLAQKDVFLNIAGGLRVTDPAIDLSVIASVLSSNVDTPIERNVCMAGEVGLSGEIRPVTRITQRIAEAQKLGFSRILLPEANLKGLDTRQFAIELVPVNRVEKALRELFG</sequence>
<dbReference type="FunFam" id="3.40.50.300:FF:000050">
    <property type="entry name" value="DNA repair protein RadA"/>
    <property type="match status" value="1"/>
</dbReference>
<comment type="caution">
    <text evidence="12">The sequence shown here is derived from an EMBL/GenBank/DDBJ whole genome shotgun (WGS) entry which is preliminary data.</text>
</comment>
<keyword evidence="7" id="KW-0067">ATP-binding</keyword>
<evidence type="ECO:0000256" key="4">
    <source>
        <dbReference type="ARBA" id="ARBA00022771"/>
    </source>
</evidence>
<dbReference type="GO" id="GO:0000725">
    <property type="term" value="P:recombinational repair"/>
    <property type="evidence" value="ECO:0007669"/>
    <property type="project" value="TreeGrafter"/>
</dbReference>
<gene>
    <name evidence="12" type="ORF">EVA_06824</name>
</gene>
<dbReference type="GO" id="GO:0003684">
    <property type="term" value="F:damaged DNA binding"/>
    <property type="evidence" value="ECO:0007669"/>
    <property type="project" value="InterPro"/>
</dbReference>
<dbReference type="InterPro" id="IPR041166">
    <property type="entry name" value="Rubredoxin_2"/>
</dbReference>
<evidence type="ECO:0000256" key="1">
    <source>
        <dbReference type="ARBA" id="ARBA00022723"/>
    </source>
</evidence>
<dbReference type="PRINTS" id="PR01874">
    <property type="entry name" value="DNAREPAIRADA"/>
</dbReference>
<evidence type="ECO:0000259" key="11">
    <source>
        <dbReference type="PROSITE" id="PS50162"/>
    </source>
</evidence>
<keyword evidence="3" id="KW-0227">DNA damage</keyword>
<dbReference type="Pfam" id="PF13541">
    <property type="entry name" value="ChlI"/>
    <property type="match status" value="1"/>
</dbReference>
<evidence type="ECO:0000256" key="6">
    <source>
        <dbReference type="ARBA" id="ARBA00022833"/>
    </source>
</evidence>
<dbReference type="GO" id="GO:0008270">
    <property type="term" value="F:zinc ion binding"/>
    <property type="evidence" value="ECO:0007669"/>
    <property type="project" value="UniProtKB-KW"/>
</dbReference>
<dbReference type="EMBL" id="AMCI01001592">
    <property type="protein sequence ID" value="EJX05062.1"/>
    <property type="molecule type" value="Genomic_DNA"/>
</dbReference>
<dbReference type="GO" id="GO:0016787">
    <property type="term" value="F:hydrolase activity"/>
    <property type="evidence" value="ECO:0007669"/>
    <property type="project" value="UniProtKB-KW"/>
</dbReference>
<dbReference type="PANTHER" id="PTHR32472:SF10">
    <property type="entry name" value="DNA REPAIR PROTEIN RADA-LIKE PROTEIN"/>
    <property type="match status" value="1"/>
</dbReference>